<accession>A0ABW4TSY5</accession>
<dbReference type="InterPro" id="IPR016084">
    <property type="entry name" value="Haem_Oase-like_multi-hlx"/>
</dbReference>
<dbReference type="SMART" id="SM01236">
    <property type="entry name" value="Haem_oxygenase_2"/>
    <property type="match status" value="1"/>
</dbReference>
<proteinExistence type="predicted"/>
<reference evidence="2" key="1">
    <citation type="journal article" date="2019" name="Int. J. Syst. Evol. Microbiol.">
        <title>The Global Catalogue of Microorganisms (GCM) 10K type strain sequencing project: providing services to taxonomists for standard genome sequencing and annotation.</title>
        <authorList>
            <consortium name="The Broad Institute Genomics Platform"/>
            <consortium name="The Broad Institute Genome Sequencing Center for Infectious Disease"/>
            <person name="Wu L."/>
            <person name="Ma J."/>
        </authorList>
    </citation>
    <scope>NUCLEOTIDE SEQUENCE [LARGE SCALE GENOMIC DNA]</scope>
    <source>
        <strain evidence="2">CGMCC 1.12477</strain>
    </source>
</reference>
<dbReference type="RefSeq" id="WP_343921262.1">
    <property type="nucleotide sequence ID" value="NZ_BAAAJT010000003.1"/>
</dbReference>
<comment type="caution">
    <text evidence="1">The sequence shown here is derived from an EMBL/GenBank/DDBJ whole genome shotgun (WGS) entry which is preliminary data.</text>
</comment>
<protein>
    <submittedName>
        <fullName evidence="1">Iron-containing redox enzyme family protein</fullName>
        <ecNumber evidence="1">1.-.-.-</ecNumber>
    </submittedName>
</protein>
<dbReference type="Pfam" id="PF14518">
    <property type="entry name" value="Haem_oxygenas_2"/>
    <property type="match status" value="1"/>
</dbReference>
<dbReference type="Gene3D" id="1.20.910.10">
    <property type="entry name" value="Heme oxygenase-like"/>
    <property type="match status" value="1"/>
</dbReference>
<keyword evidence="2" id="KW-1185">Reference proteome</keyword>
<dbReference type="GO" id="GO:0016491">
    <property type="term" value="F:oxidoreductase activity"/>
    <property type="evidence" value="ECO:0007669"/>
    <property type="project" value="UniProtKB-KW"/>
</dbReference>
<evidence type="ECO:0000313" key="2">
    <source>
        <dbReference type="Proteomes" id="UP001597351"/>
    </source>
</evidence>
<dbReference type="EMBL" id="JBHUGD010000004">
    <property type="protein sequence ID" value="MFD1949011.1"/>
    <property type="molecule type" value="Genomic_DNA"/>
</dbReference>
<gene>
    <name evidence="1" type="ORF">ACFSDE_19565</name>
</gene>
<evidence type="ECO:0000313" key="1">
    <source>
        <dbReference type="EMBL" id="MFD1949011.1"/>
    </source>
</evidence>
<organism evidence="1 2">
    <name type="scientific">Nocardioides aestuarii</name>
    <dbReference type="NCBI Taxonomy" id="252231"/>
    <lineage>
        <taxon>Bacteria</taxon>
        <taxon>Bacillati</taxon>
        <taxon>Actinomycetota</taxon>
        <taxon>Actinomycetes</taxon>
        <taxon>Propionibacteriales</taxon>
        <taxon>Nocardioidaceae</taxon>
        <taxon>Nocardioides</taxon>
    </lineage>
</organism>
<keyword evidence="1" id="KW-0560">Oxidoreductase</keyword>
<dbReference type="Proteomes" id="UP001597351">
    <property type="component" value="Unassembled WGS sequence"/>
</dbReference>
<dbReference type="EC" id="1.-.-.-" evidence="1"/>
<dbReference type="SUPFAM" id="SSF48613">
    <property type="entry name" value="Heme oxygenase-like"/>
    <property type="match status" value="1"/>
</dbReference>
<name>A0ABW4TSY5_9ACTN</name>
<sequence length="322" mass="35441">MLPRARGAASGAVLQVLDGAPPEAVDPVAGPDGPDDEQLALWLLYALHHRELAEVDEVLEWDPSLLGLRRRLEGPWEQRLRDRFVGPAPPGDVGEELFELTAAFEGASLSSYVQRTATLDQVLELLRHRSLYHLREFDPTAWVVPRLPARPKAALLELAFDEYGGGDPRRLHSHLFARGLRAVGLDETPGTYVGEAPTEVLEQNNAMSLFGLHRRWRGAAVGHLAAFEATSSLPSRRIALGLRRLGLPEEIAGYYDEHVMADAVHDQLACRLVCGSLVAEEPDLRDDVFLGAFTCLDLEARYAARMLGDWQGEQRADPGVPA</sequence>